<organism evidence="8 9">
    <name type="scientific">Tepidiphilus thermophilus</name>
    <dbReference type="NCBI Taxonomy" id="876478"/>
    <lineage>
        <taxon>Bacteria</taxon>
        <taxon>Pseudomonadati</taxon>
        <taxon>Pseudomonadota</taxon>
        <taxon>Hydrogenophilia</taxon>
        <taxon>Hydrogenophilales</taxon>
        <taxon>Hydrogenophilaceae</taxon>
        <taxon>Tepidiphilus</taxon>
    </lineage>
</organism>
<dbReference type="InterPro" id="IPR004090">
    <property type="entry name" value="Chemotax_Me-accpt_rcpt"/>
</dbReference>
<keyword evidence="5" id="KW-1133">Transmembrane helix</keyword>
<evidence type="ECO:0000259" key="6">
    <source>
        <dbReference type="PROSITE" id="PS50111"/>
    </source>
</evidence>
<protein>
    <submittedName>
        <fullName evidence="8">Methyl-accepting chemotaxis protein</fullName>
    </submittedName>
</protein>
<dbReference type="PROSITE" id="PS50111">
    <property type="entry name" value="CHEMOTAXIS_TRANSDUC_2"/>
    <property type="match status" value="1"/>
</dbReference>
<dbReference type="GO" id="GO:0007165">
    <property type="term" value="P:signal transduction"/>
    <property type="evidence" value="ECO:0007669"/>
    <property type="project" value="UniProtKB-KW"/>
</dbReference>
<gene>
    <name evidence="8" type="ORF">Ga0061068_10344</name>
</gene>
<feature type="domain" description="HAMP" evidence="7">
    <location>
        <begin position="78"/>
        <end position="134"/>
    </location>
</feature>
<dbReference type="GO" id="GO:0004888">
    <property type="term" value="F:transmembrane signaling receptor activity"/>
    <property type="evidence" value="ECO:0007669"/>
    <property type="project" value="InterPro"/>
</dbReference>
<feature type="region of interest" description="Disordered" evidence="4">
    <location>
        <begin position="512"/>
        <end position="536"/>
    </location>
</feature>
<evidence type="ECO:0000313" key="8">
    <source>
        <dbReference type="EMBL" id="CUB06208.1"/>
    </source>
</evidence>
<accession>A0A0K6ISY5</accession>
<dbReference type="RefSeq" id="WP_072247909.1">
    <property type="nucleotide sequence ID" value="NZ_CYHH01000003.1"/>
</dbReference>
<dbReference type="PANTHER" id="PTHR32089:SF112">
    <property type="entry name" value="LYSOZYME-LIKE PROTEIN-RELATED"/>
    <property type="match status" value="1"/>
</dbReference>
<sequence>MSPAKNAPAADSRALLLQPTSEASRTIPFIWQRVRLVSLAYVALILGLAGHSLWHHGPTLLNVAAPLLAIAFAWYAYRWITHPLKALARMSDVLSQAKQGCLSVRITRTKGLGEIGKIAWELNDLLDVMEAYFKDVNTCFDRAARGDFHRHAFVDGMPGEIRRSMESINLALTAMERATELAAKNRLNSGLHQINVDNLLRNLSGNQADLLEVSGRMDEIEKLALRNQQGASESLTTARQLAQALTTIDHNMASMAETAGSLEEASQSIGHTVQIIAEITEQTNLLALNAAIEAARAGEVGRGFAVVADEVRKLAERTRVATDEIGGVVDALRARVGTMVQQTRAMSEEAKTVSDQVQGFEHRFEAVAQSAEATISALEQAKDLAFASLVKLDHIIYMQRGYVAAERGGEGEEARAVGSDHTQCRLGKWYYEGYGKEHFSRMPAYRTLEEPHRRVHAGVHAAIEKARKDWLHDAKILDAIIEHMRDAEQASQEVIRLIGEMVKQKYGDQVPAPGAAIAAPSGSRRAREMRRGSGRG</sequence>
<dbReference type="EMBL" id="CYHH01000003">
    <property type="protein sequence ID" value="CUB06208.1"/>
    <property type="molecule type" value="Genomic_DNA"/>
</dbReference>
<feature type="domain" description="Methyl-accepting transducer" evidence="6">
    <location>
        <begin position="195"/>
        <end position="388"/>
    </location>
</feature>
<reference evidence="9" key="1">
    <citation type="submission" date="2015-08" db="EMBL/GenBank/DDBJ databases">
        <authorList>
            <person name="Babu N.S."/>
            <person name="Beckwith C.J."/>
            <person name="Beseler K.G."/>
            <person name="Brison A."/>
            <person name="Carone J.V."/>
            <person name="Caskin T.P."/>
            <person name="Diamond M."/>
            <person name="Durham M.E."/>
            <person name="Foxe J.M."/>
            <person name="Go M."/>
            <person name="Henderson B.A."/>
            <person name="Jones I.B."/>
            <person name="McGettigan J.A."/>
            <person name="Micheletti S.J."/>
            <person name="Nasrallah M.E."/>
            <person name="Ortiz D."/>
            <person name="Piller C.R."/>
            <person name="Privatt S.R."/>
            <person name="Schneider S.L."/>
            <person name="Sharp S."/>
            <person name="Smith T.C."/>
            <person name="Stanton J.D."/>
            <person name="Ullery H.E."/>
            <person name="Wilson R.J."/>
            <person name="Serrano M.G."/>
            <person name="Buck G."/>
            <person name="Lee V."/>
            <person name="Wang Y."/>
            <person name="Carvalho R."/>
            <person name="Voegtly L."/>
            <person name="Shi R."/>
            <person name="Duckworth R."/>
            <person name="Johnson A."/>
            <person name="Loviza R."/>
            <person name="Walstead R."/>
            <person name="Shah Z."/>
            <person name="Kiflezghi M."/>
            <person name="Wade K."/>
            <person name="Ball S.L."/>
            <person name="Bradley K.W."/>
            <person name="Asai D.J."/>
            <person name="Bowman C.A."/>
            <person name="Russell D.A."/>
            <person name="Pope W.H."/>
            <person name="Jacobs-Sera D."/>
            <person name="Hendrix R.W."/>
            <person name="Hatfull G.F."/>
        </authorList>
    </citation>
    <scope>NUCLEOTIDE SEQUENCE [LARGE SCALE GENOMIC DNA]</scope>
    <source>
        <strain evidence="9">JCM 19170</strain>
    </source>
</reference>
<dbReference type="InterPro" id="IPR004089">
    <property type="entry name" value="MCPsignal_dom"/>
</dbReference>
<dbReference type="Proteomes" id="UP000182108">
    <property type="component" value="Unassembled WGS sequence"/>
</dbReference>
<dbReference type="InterPro" id="IPR025991">
    <property type="entry name" value="Chemoreceptor_zinc-bind_dom"/>
</dbReference>
<name>A0A0K6ISY5_9PROT</name>
<feature type="transmembrane region" description="Helical" evidence="5">
    <location>
        <begin position="34"/>
        <end position="54"/>
    </location>
</feature>
<proteinExistence type="inferred from homology"/>
<evidence type="ECO:0000313" key="9">
    <source>
        <dbReference type="Proteomes" id="UP000182108"/>
    </source>
</evidence>
<keyword evidence="9" id="KW-1185">Reference proteome</keyword>
<evidence type="ECO:0000256" key="5">
    <source>
        <dbReference type="SAM" id="Phobius"/>
    </source>
</evidence>
<dbReference type="PRINTS" id="PR00260">
    <property type="entry name" value="CHEMTRNSDUCR"/>
</dbReference>
<comment type="similarity">
    <text evidence="2">Belongs to the methyl-accepting chemotaxis (MCP) protein family.</text>
</comment>
<dbReference type="Pfam" id="PF13682">
    <property type="entry name" value="CZB"/>
    <property type="match status" value="1"/>
</dbReference>
<evidence type="ECO:0000256" key="2">
    <source>
        <dbReference type="ARBA" id="ARBA00029447"/>
    </source>
</evidence>
<dbReference type="PROSITE" id="PS50885">
    <property type="entry name" value="HAMP"/>
    <property type="match status" value="1"/>
</dbReference>
<dbReference type="Gene3D" id="1.10.287.950">
    <property type="entry name" value="Methyl-accepting chemotaxis protein"/>
    <property type="match status" value="1"/>
</dbReference>
<keyword evidence="1 3" id="KW-0807">Transducer</keyword>
<dbReference type="AlphaFoldDB" id="A0A0K6ISY5"/>
<evidence type="ECO:0000256" key="4">
    <source>
        <dbReference type="SAM" id="MobiDB-lite"/>
    </source>
</evidence>
<dbReference type="Gene3D" id="1.20.120.30">
    <property type="entry name" value="Aspartate receptor, ligand-binding domain"/>
    <property type="match status" value="1"/>
</dbReference>
<dbReference type="Pfam" id="PF00015">
    <property type="entry name" value="MCPsignal"/>
    <property type="match status" value="1"/>
</dbReference>
<dbReference type="Gene3D" id="6.10.340.10">
    <property type="match status" value="1"/>
</dbReference>
<dbReference type="SMART" id="SM00283">
    <property type="entry name" value="MA"/>
    <property type="match status" value="1"/>
</dbReference>
<keyword evidence="5" id="KW-0472">Membrane</keyword>
<keyword evidence="5" id="KW-0812">Transmembrane</keyword>
<dbReference type="PANTHER" id="PTHR32089">
    <property type="entry name" value="METHYL-ACCEPTING CHEMOTAXIS PROTEIN MCPB"/>
    <property type="match status" value="1"/>
</dbReference>
<evidence type="ECO:0000259" key="7">
    <source>
        <dbReference type="PROSITE" id="PS50885"/>
    </source>
</evidence>
<dbReference type="GO" id="GO:0016020">
    <property type="term" value="C:membrane"/>
    <property type="evidence" value="ECO:0007669"/>
    <property type="project" value="InterPro"/>
</dbReference>
<feature type="compositionally biased region" description="Basic and acidic residues" evidence="4">
    <location>
        <begin position="525"/>
        <end position="536"/>
    </location>
</feature>
<evidence type="ECO:0000256" key="1">
    <source>
        <dbReference type="ARBA" id="ARBA00023224"/>
    </source>
</evidence>
<dbReference type="GO" id="GO:0006935">
    <property type="term" value="P:chemotaxis"/>
    <property type="evidence" value="ECO:0007669"/>
    <property type="project" value="InterPro"/>
</dbReference>
<dbReference type="SUPFAM" id="SSF58104">
    <property type="entry name" value="Methyl-accepting chemotaxis protein (MCP) signaling domain"/>
    <property type="match status" value="1"/>
</dbReference>
<dbReference type="InterPro" id="IPR003660">
    <property type="entry name" value="HAMP_dom"/>
</dbReference>
<feature type="transmembrane region" description="Helical" evidence="5">
    <location>
        <begin position="60"/>
        <end position="80"/>
    </location>
</feature>
<feature type="compositionally biased region" description="Low complexity" evidence="4">
    <location>
        <begin position="512"/>
        <end position="523"/>
    </location>
</feature>
<evidence type="ECO:0000256" key="3">
    <source>
        <dbReference type="PROSITE-ProRule" id="PRU00284"/>
    </source>
</evidence>